<dbReference type="RefSeq" id="WP_007343802.1">
    <property type="nucleotide sequence ID" value="NZ_GL878494.1"/>
</dbReference>
<dbReference type="Pfam" id="PF20434">
    <property type="entry name" value="BD-FAE"/>
    <property type="match status" value="1"/>
</dbReference>
<organism evidence="3 4">
    <name type="scientific">Neisseria bacilliformis ATCC BAA-1200</name>
    <dbReference type="NCBI Taxonomy" id="888742"/>
    <lineage>
        <taxon>Bacteria</taxon>
        <taxon>Pseudomonadati</taxon>
        <taxon>Pseudomonadota</taxon>
        <taxon>Betaproteobacteria</taxon>
        <taxon>Neisseriales</taxon>
        <taxon>Neisseriaceae</taxon>
        <taxon>Neisseria</taxon>
    </lineage>
</organism>
<dbReference type="NCBIfam" id="NF041556">
    <property type="entry name" value="tannase_B"/>
    <property type="match status" value="1"/>
</dbReference>
<dbReference type="InterPro" id="IPR049492">
    <property type="entry name" value="BD-FAE-like_dom"/>
</dbReference>
<evidence type="ECO:0000313" key="3">
    <source>
        <dbReference type="EMBL" id="EGF06837.1"/>
    </source>
</evidence>
<keyword evidence="4" id="KW-1185">Reference proteome</keyword>
<protein>
    <submittedName>
        <fullName evidence="3">Alpha/beta superfamily hydrolase</fullName>
    </submittedName>
</protein>
<dbReference type="AlphaFoldDB" id="F2BGE0"/>
<dbReference type="InterPro" id="IPR048124">
    <property type="entry name" value="Tannase_B"/>
</dbReference>
<keyword evidence="3" id="KW-0378">Hydrolase</keyword>
<dbReference type="STRING" id="267212.GCA_001063965_02164"/>
<dbReference type="HOGENOM" id="CLU_007377_0_0_4"/>
<gene>
    <name evidence="3" type="ORF">HMPREF9123_2797</name>
</gene>
<keyword evidence="1" id="KW-0732">Signal</keyword>
<accession>F2BGE0</accession>
<dbReference type="Proteomes" id="UP000004105">
    <property type="component" value="Unassembled WGS sequence"/>
</dbReference>
<dbReference type="Gene3D" id="3.40.50.1820">
    <property type="entry name" value="alpha/beta hydrolase"/>
    <property type="match status" value="1"/>
</dbReference>
<name>F2BGE0_9NEIS</name>
<dbReference type="ESTHER" id="9neis-f2bge0">
    <property type="family name" value="Tannase_Bact"/>
</dbReference>
<dbReference type="GO" id="GO:0016787">
    <property type="term" value="F:hydrolase activity"/>
    <property type="evidence" value="ECO:0007669"/>
    <property type="project" value="UniProtKB-KW"/>
</dbReference>
<evidence type="ECO:0000256" key="1">
    <source>
        <dbReference type="SAM" id="SignalP"/>
    </source>
</evidence>
<comment type="caution">
    <text evidence="3">The sequence shown here is derived from an EMBL/GenBank/DDBJ whole genome shotgun (WGS) entry which is preliminary data.</text>
</comment>
<dbReference type="SUPFAM" id="SSF53474">
    <property type="entry name" value="alpha/beta-Hydrolases"/>
    <property type="match status" value="1"/>
</dbReference>
<feature type="chain" id="PRO_5003274242" evidence="1">
    <location>
        <begin position="21"/>
        <end position="481"/>
    </location>
</feature>
<dbReference type="InterPro" id="IPR029058">
    <property type="entry name" value="AB_hydrolase_fold"/>
</dbReference>
<sequence>MPFKPFALAALTALATHAQAADLDFSKQPYTAQTAEVNGQTVQYRAFENIPYVKNPVEADYQTINIYIPEAYFNGGSVNGYTAATAPVFLPNRIGGYMPAKAGVPGKGGHGQSKGADAMQTALARGLVVASPGARGRTSSTGKAPAAIVDLKAAVRYLKANDRAMPGDARKIISNGTSAGGALSVLLGASANQADYEGSLKALGAAEADDSIFAVSAYCPISILDHADAAYEWQFNGVNDYQKMDISMLDYKVERKLVKGTLNEAEQSLSGRLKPLFAPYLNSLKLKDAQGRVLTLDKNGNGSFKNYVASFLAKSAQGQLDAGKNLSDRRWLTVKNGKVSAVDFDKYAAAAGRQKTPPAFDAVDLSAGENQLFGSATQDTRHFTEFGAQNSTVKGAGRADAQTVKMMNPMHYIAKTPTQHWRIRVGTADRDTSLAVSAILAAKLQNSGKSVDYALPWDVPHSGDYDLDELFAWVDKVAKGK</sequence>
<dbReference type="OrthoDB" id="923957at2"/>
<reference evidence="3 4" key="1">
    <citation type="submission" date="2011-02" db="EMBL/GenBank/DDBJ databases">
        <authorList>
            <person name="Muzny D."/>
            <person name="Qin X."/>
            <person name="Deng J."/>
            <person name="Jiang H."/>
            <person name="Liu Y."/>
            <person name="Qu J."/>
            <person name="Song X.-Z."/>
            <person name="Zhang L."/>
            <person name="Thornton R."/>
            <person name="Coyle M."/>
            <person name="Francisco L."/>
            <person name="Jackson L."/>
            <person name="Javaid M."/>
            <person name="Korchina V."/>
            <person name="Kovar C."/>
            <person name="Mata R."/>
            <person name="Mathew T."/>
            <person name="Ngo R."/>
            <person name="Nguyen L."/>
            <person name="Nguyen N."/>
            <person name="Okwuonu G."/>
            <person name="Ongeri F."/>
            <person name="Pham C."/>
            <person name="Simmons D."/>
            <person name="Wilczek-Boney K."/>
            <person name="Hale W."/>
            <person name="Jakkamsetti A."/>
            <person name="Pham P."/>
            <person name="Ruth R."/>
            <person name="San Lucas F."/>
            <person name="Warren J."/>
            <person name="Zhang J."/>
            <person name="Zhao Z."/>
            <person name="Zhou C."/>
            <person name="Zhu D."/>
            <person name="Lee S."/>
            <person name="Bess C."/>
            <person name="Blankenburg K."/>
            <person name="Forbes L."/>
            <person name="Fu Q."/>
            <person name="Gubbala S."/>
            <person name="Hirani K."/>
            <person name="Jayaseelan J.C."/>
            <person name="Lara F."/>
            <person name="Munidasa M."/>
            <person name="Palculict T."/>
            <person name="Patil S."/>
            <person name="Pu L.-L."/>
            <person name="Saada N."/>
            <person name="Tang L."/>
            <person name="Weissenberger G."/>
            <person name="Zhu Y."/>
            <person name="Hemphill L."/>
            <person name="Shang Y."/>
            <person name="Youmans B."/>
            <person name="Ayvaz T."/>
            <person name="Ross M."/>
            <person name="Santibanez J."/>
            <person name="Aqrawi P."/>
            <person name="Gross S."/>
            <person name="Joshi V."/>
            <person name="Fowler G."/>
            <person name="Nazareth L."/>
            <person name="Reid J."/>
            <person name="Worley K."/>
            <person name="Petrosino J."/>
            <person name="Highlander S."/>
            <person name="Gibbs R."/>
        </authorList>
    </citation>
    <scope>NUCLEOTIDE SEQUENCE [LARGE SCALE GENOMIC DNA]</scope>
    <source>
        <strain evidence="3 4">ATCC BAA-1200</strain>
    </source>
</reference>
<feature type="domain" description="BD-FAE-like" evidence="2">
    <location>
        <begin position="117"/>
        <end position="220"/>
    </location>
</feature>
<dbReference type="EMBL" id="AFAY01000054">
    <property type="protein sequence ID" value="EGF06837.1"/>
    <property type="molecule type" value="Genomic_DNA"/>
</dbReference>
<feature type="signal peptide" evidence="1">
    <location>
        <begin position="1"/>
        <end position="20"/>
    </location>
</feature>
<evidence type="ECO:0000259" key="2">
    <source>
        <dbReference type="Pfam" id="PF20434"/>
    </source>
</evidence>
<proteinExistence type="predicted"/>
<evidence type="ECO:0000313" key="4">
    <source>
        <dbReference type="Proteomes" id="UP000004105"/>
    </source>
</evidence>